<sequence length="275" mass="30736">MEKATKWKDMAMESLTAIWKEIAEVFPNIIGTILLLIFGWLLTKLIVKVVKKGLKLAHANKLDDTLNDIEIVEGKKLNFDTIKIVSKFVKWVMYIMLIIMALDIMNLTMISEKISDLLSYLPQLFTALIIFTIGLILANLIKKGIKSFFESMELSGAKLISQVVFFIILTFVSITALNQAGVDTEIVTSNITMILAAFLLAFAFAFGFGAQSAVSNLLKTFYARKIYEVGQVIEFNNIKGEVEAINSISVTLKTEKGKLVVPIKDIVESQIKIQE</sequence>
<evidence type="ECO:0000256" key="1">
    <source>
        <dbReference type="ARBA" id="ARBA00004141"/>
    </source>
</evidence>
<protein>
    <recommendedName>
        <fullName evidence="4">Mechanosensitive ion channel MscS domain-containing protein</fullName>
    </recommendedName>
</protein>
<feature type="transmembrane region" description="Helical" evidence="3">
    <location>
        <begin position="117"/>
        <end position="138"/>
    </location>
</feature>
<comment type="similarity">
    <text evidence="2">Belongs to the MscS (TC 1.A.23) family.</text>
</comment>
<dbReference type="Proteomes" id="UP001500027">
    <property type="component" value="Unassembled WGS sequence"/>
</dbReference>
<dbReference type="InterPro" id="IPR011014">
    <property type="entry name" value="MscS_channel_TM-2"/>
</dbReference>
<evidence type="ECO:0000313" key="5">
    <source>
        <dbReference type="EMBL" id="GAA4270063.1"/>
    </source>
</evidence>
<name>A0ABP8ED96_9FLAO</name>
<dbReference type="RefSeq" id="WP_139002442.1">
    <property type="nucleotide sequence ID" value="NZ_BAABAV010000002.1"/>
</dbReference>
<organism evidence="5 6">
    <name type="scientific">Hyunsoonleella aestuarii</name>
    <dbReference type="NCBI Taxonomy" id="912802"/>
    <lineage>
        <taxon>Bacteria</taxon>
        <taxon>Pseudomonadati</taxon>
        <taxon>Bacteroidota</taxon>
        <taxon>Flavobacteriia</taxon>
        <taxon>Flavobacteriales</taxon>
        <taxon>Flavobacteriaceae</taxon>
    </lineage>
</organism>
<evidence type="ECO:0000256" key="2">
    <source>
        <dbReference type="ARBA" id="ARBA00008017"/>
    </source>
</evidence>
<dbReference type="Gene3D" id="2.30.30.60">
    <property type="match status" value="1"/>
</dbReference>
<keyword evidence="3" id="KW-1133">Transmembrane helix</keyword>
<proteinExistence type="inferred from homology"/>
<feature type="transmembrane region" description="Helical" evidence="3">
    <location>
        <begin position="91"/>
        <end position="111"/>
    </location>
</feature>
<dbReference type="InterPro" id="IPR008910">
    <property type="entry name" value="MSC_TM_helix"/>
</dbReference>
<evidence type="ECO:0000256" key="3">
    <source>
        <dbReference type="SAM" id="Phobius"/>
    </source>
</evidence>
<evidence type="ECO:0000259" key="4">
    <source>
        <dbReference type="Pfam" id="PF00924"/>
    </source>
</evidence>
<dbReference type="EMBL" id="BAABAV010000002">
    <property type="protein sequence ID" value="GAA4270063.1"/>
    <property type="molecule type" value="Genomic_DNA"/>
</dbReference>
<keyword evidence="3" id="KW-0472">Membrane</keyword>
<dbReference type="InterPro" id="IPR006685">
    <property type="entry name" value="MscS_channel_2nd"/>
</dbReference>
<comment type="subcellular location">
    <subcellularLocation>
        <location evidence="1">Membrane</location>
        <topology evidence="1">Multi-pass membrane protein</topology>
    </subcellularLocation>
</comment>
<dbReference type="Gene3D" id="1.10.287.1260">
    <property type="match status" value="2"/>
</dbReference>
<dbReference type="PANTHER" id="PTHR30221:SF1">
    <property type="entry name" value="SMALL-CONDUCTANCE MECHANOSENSITIVE CHANNEL"/>
    <property type="match status" value="1"/>
</dbReference>
<dbReference type="Pfam" id="PF05552">
    <property type="entry name" value="MS_channel_1st_1"/>
    <property type="match status" value="2"/>
</dbReference>
<comment type="caution">
    <text evidence="5">The sequence shown here is derived from an EMBL/GenBank/DDBJ whole genome shotgun (WGS) entry which is preliminary data.</text>
</comment>
<feature type="transmembrane region" description="Helical" evidence="3">
    <location>
        <begin position="191"/>
        <end position="210"/>
    </location>
</feature>
<keyword evidence="3" id="KW-0812">Transmembrane</keyword>
<feature type="transmembrane region" description="Helical" evidence="3">
    <location>
        <begin position="25"/>
        <end position="47"/>
    </location>
</feature>
<keyword evidence="6" id="KW-1185">Reference proteome</keyword>
<accession>A0ABP8ED96</accession>
<dbReference type="PANTHER" id="PTHR30221">
    <property type="entry name" value="SMALL-CONDUCTANCE MECHANOSENSITIVE CHANNEL"/>
    <property type="match status" value="1"/>
</dbReference>
<dbReference type="Pfam" id="PF00924">
    <property type="entry name" value="MS_channel_2nd"/>
    <property type="match status" value="1"/>
</dbReference>
<reference evidence="6" key="1">
    <citation type="journal article" date="2019" name="Int. J. Syst. Evol. Microbiol.">
        <title>The Global Catalogue of Microorganisms (GCM) 10K type strain sequencing project: providing services to taxonomists for standard genome sequencing and annotation.</title>
        <authorList>
            <consortium name="The Broad Institute Genomics Platform"/>
            <consortium name="The Broad Institute Genome Sequencing Center for Infectious Disease"/>
            <person name="Wu L."/>
            <person name="Ma J."/>
        </authorList>
    </citation>
    <scope>NUCLEOTIDE SEQUENCE [LARGE SCALE GENOMIC DNA]</scope>
    <source>
        <strain evidence="6">JCM 17452</strain>
    </source>
</reference>
<dbReference type="SUPFAM" id="SSF82861">
    <property type="entry name" value="Mechanosensitive channel protein MscS (YggB), transmembrane region"/>
    <property type="match status" value="1"/>
</dbReference>
<feature type="transmembrane region" description="Helical" evidence="3">
    <location>
        <begin position="159"/>
        <end position="179"/>
    </location>
</feature>
<dbReference type="InterPro" id="IPR023408">
    <property type="entry name" value="MscS_beta-dom_sf"/>
</dbReference>
<dbReference type="InterPro" id="IPR045275">
    <property type="entry name" value="MscS_archaea/bacteria_type"/>
</dbReference>
<evidence type="ECO:0000313" key="6">
    <source>
        <dbReference type="Proteomes" id="UP001500027"/>
    </source>
</evidence>
<feature type="domain" description="Mechanosensitive ion channel MscS" evidence="4">
    <location>
        <begin position="222"/>
        <end position="271"/>
    </location>
</feature>
<gene>
    <name evidence="5" type="ORF">GCM10022257_21640</name>
</gene>